<comment type="caution">
    <text evidence="2">The sequence shown here is derived from an EMBL/GenBank/DDBJ whole genome shotgun (WGS) entry which is preliminary data.</text>
</comment>
<evidence type="ECO:0000313" key="2">
    <source>
        <dbReference type="EMBL" id="KKS13406.1"/>
    </source>
</evidence>
<dbReference type="Gene3D" id="3.10.28.10">
    <property type="entry name" value="Homing endonucleases"/>
    <property type="match status" value="1"/>
</dbReference>
<dbReference type="AlphaFoldDB" id="A0A0G0YUQ8"/>
<dbReference type="SUPFAM" id="SSF55608">
    <property type="entry name" value="Homing endonucleases"/>
    <property type="match status" value="1"/>
</dbReference>
<protein>
    <recommendedName>
        <fullName evidence="1">Homing endonuclease LAGLIDADG domain-containing protein</fullName>
    </recommendedName>
</protein>
<dbReference type="EMBL" id="LCBP01000006">
    <property type="protein sequence ID" value="KKS13406.1"/>
    <property type="molecule type" value="Genomic_DNA"/>
</dbReference>
<name>A0A0G0YUQ8_9BACT</name>
<dbReference type="Pfam" id="PF03161">
    <property type="entry name" value="LAGLIDADG_2"/>
    <property type="match status" value="1"/>
</dbReference>
<accession>A0A0G0YUQ8</accession>
<dbReference type="Proteomes" id="UP000034299">
    <property type="component" value="Unassembled WGS sequence"/>
</dbReference>
<organism evidence="2 3">
    <name type="scientific">Candidatus Magasanikbacteria bacterium GW2011_GWA2_41_55</name>
    <dbReference type="NCBI Taxonomy" id="1619038"/>
    <lineage>
        <taxon>Bacteria</taxon>
        <taxon>Candidatus Magasanikiibacteriota</taxon>
    </lineage>
</organism>
<dbReference type="GO" id="GO:0004519">
    <property type="term" value="F:endonuclease activity"/>
    <property type="evidence" value="ECO:0007669"/>
    <property type="project" value="InterPro"/>
</dbReference>
<evidence type="ECO:0000259" key="1">
    <source>
        <dbReference type="Pfam" id="PF03161"/>
    </source>
</evidence>
<sequence length="114" mass="13324">MPKGIASLLSPIGLAVWFMDDGAFHRSGGYLINTQCFTIAECDLLRESLRKIFNIENITRHRDHNGWRLYIQVSSAKKFREIIEPFMLKEMMYKIKSPVETTRKLLTFAVRMKI</sequence>
<gene>
    <name evidence="2" type="ORF">UU69_C0006G0014</name>
</gene>
<dbReference type="InterPro" id="IPR004860">
    <property type="entry name" value="LAGLIDADG_dom"/>
</dbReference>
<reference evidence="2 3" key="1">
    <citation type="journal article" date="2015" name="Nature">
        <title>rRNA introns, odd ribosomes, and small enigmatic genomes across a large radiation of phyla.</title>
        <authorList>
            <person name="Brown C.T."/>
            <person name="Hug L.A."/>
            <person name="Thomas B.C."/>
            <person name="Sharon I."/>
            <person name="Castelle C.J."/>
            <person name="Singh A."/>
            <person name="Wilkins M.J."/>
            <person name="Williams K.H."/>
            <person name="Banfield J.F."/>
        </authorList>
    </citation>
    <scope>NUCLEOTIDE SEQUENCE [LARGE SCALE GENOMIC DNA]</scope>
</reference>
<evidence type="ECO:0000313" key="3">
    <source>
        <dbReference type="Proteomes" id="UP000034299"/>
    </source>
</evidence>
<proteinExistence type="predicted"/>
<feature type="domain" description="Homing endonuclease LAGLIDADG" evidence="1">
    <location>
        <begin position="2"/>
        <end position="79"/>
    </location>
</feature>
<dbReference type="InterPro" id="IPR027434">
    <property type="entry name" value="Homing_endonucl"/>
</dbReference>